<reference evidence="4 5" key="1">
    <citation type="submission" date="2019-04" db="EMBL/GenBank/DDBJ databases">
        <title>Streptomyces lasaliensis sp.nov., an Actinomycete isolated from soil which produces the polyether antibiotic lasalocid.</title>
        <authorList>
            <person name="Erwin G."/>
            <person name="Haber C."/>
        </authorList>
    </citation>
    <scope>NUCLEOTIDE SEQUENCE [LARGE SCALE GENOMIC DNA]</scope>
    <source>
        <strain evidence="4 5">DSM 40089</strain>
    </source>
</reference>
<dbReference type="InterPro" id="IPR036513">
    <property type="entry name" value="STAS_dom_sf"/>
</dbReference>
<dbReference type="InterPro" id="IPR003658">
    <property type="entry name" value="Anti-sigma_ant"/>
</dbReference>
<dbReference type="InterPro" id="IPR002645">
    <property type="entry name" value="STAS_dom"/>
</dbReference>
<name>A0A4V6XZI8_STRGB</name>
<dbReference type="PANTHER" id="PTHR33495:SF2">
    <property type="entry name" value="ANTI-SIGMA FACTOR ANTAGONIST TM_1081-RELATED"/>
    <property type="match status" value="1"/>
</dbReference>
<gene>
    <name evidence="4" type="ORF">E4U92_26475</name>
</gene>
<dbReference type="Gene3D" id="3.30.750.24">
    <property type="entry name" value="STAS domain"/>
    <property type="match status" value="1"/>
</dbReference>
<evidence type="ECO:0000256" key="2">
    <source>
        <dbReference type="RuleBase" id="RU003749"/>
    </source>
</evidence>
<proteinExistence type="inferred from homology"/>
<dbReference type="PROSITE" id="PS50801">
    <property type="entry name" value="STAS"/>
    <property type="match status" value="1"/>
</dbReference>
<protein>
    <recommendedName>
        <fullName evidence="2">Anti-sigma factor antagonist</fullName>
    </recommendedName>
</protein>
<evidence type="ECO:0000313" key="5">
    <source>
        <dbReference type="Proteomes" id="UP000308632"/>
    </source>
</evidence>
<dbReference type="PANTHER" id="PTHR33495">
    <property type="entry name" value="ANTI-SIGMA FACTOR ANTAGONIST TM_1081-RELATED-RELATED"/>
    <property type="match status" value="1"/>
</dbReference>
<dbReference type="Proteomes" id="UP000308632">
    <property type="component" value="Unassembled WGS sequence"/>
</dbReference>
<dbReference type="RefSeq" id="WP_137302978.1">
    <property type="nucleotide sequence ID" value="NZ_BMVD01000022.1"/>
</dbReference>
<evidence type="ECO:0000256" key="1">
    <source>
        <dbReference type="ARBA" id="ARBA00009013"/>
    </source>
</evidence>
<sequence>MTTEPSVSASTSGSCLIVQVSGNMDYADAPFFRHRLAQEVTQGHPFVVLDLSAVAFCDSSGLNALLWAWRRAESAGTLLVLACVPPKLQRMLAMTQVDTVLQVYGTTAQAEAELTSIHGDLTPPTLPDAHT</sequence>
<evidence type="ECO:0000259" key="3">
    <source>
        <dbReference type="PROSITE" id="PS50801"/>
    </source>
</evidence>
<comment type="similarity">
    <text evidence="1 2">Belongs to the anti-sigma-factor antagonist family.</text>
</comment>
<dbReference type="CDD" id="cd07043">
    <property type="entry name" value="STAS_anti-anti-sigma_factors"/>
    <property type="match status" value="1"/>
</dbReference>
<dbReference type="SUPFAM" id="SSF52091">
    <property type="entry name" value="SpoIIaa-like"/>
    <property type="match status" value="1"/>
</dbReference>
<dbReference type="EMBL" id="SZPR01000021">
    <property type="protein sequence ID" value="TKT06603.1"/>
    <property type="molecule type" value="Genomic_DNA"/>
</dbReference>
<accession>A0A4V6XZI8</accession>
<organism evidence="4 5">
    <name type="scientific">Streptomyces galbus</name>
    <dbReference type="NCBI Taxonomy" id="33898"/>
    <lineage>
        <taxon>Bacteria</taxon>
        <taxon>Bacillati</taxon>
        <taxon>Actinomycetota</taxon>
        <taxon>Actinomycetes</taxon>
        <taxon>Kitasatosporales</taxon>
        <taxon>Streptomycetaceae</taxon>
        <taxon>Streptomyces</taxon>
    </lineage>
</organism>
<feature type="domain" description="STAS" evidence="3">
    <location>
        <begin position="5"/>
        <end position="114"/>
    </location>
</feature>
<comment type="caution">
    <text evidence="4">The sequence shown here is derived from an EMBL/GenBank/DDBJ whole genome shotgun (WGS) entry which is preliminary data.</text>
</comment>
<dbReference type="NCBIfam" id="TIGR00377">
    <property type="entry name" value="ant_ant_sig"/>
    <property type="match status" value="1"/>
</dbReference>
<dbReference type="AlphaFoldDB" id="A0A4V6XZI8"/>
<dbReference type="GO" id="GO:0043856">
    <property type="term" value="F:anti-sigma factor antagonist activity"/>
    <property type="evidence" value="ECO:0007669"/>
    <property type="project" value="InterPro"/>
</dbReference>
<evidence type="ECO:0000313" key="4">
    <source>
        <dbReference type="EMBL" id="TKT06603.1"/>
    </source>
</evidence>
<dbReference type="Pfam" id="PF01740">
    <property type="entry name" value="STAS"/>
    <property type="match status" value="1"/>
</dbReference>